<accession>A0ABY9ZDV9</accession>
<dbReference type="GeneID" id="92274147"/>
<protein>
    <submittedName>
        <fullName evidence="1">Uncharacterized protein</fullName>
    </submittedName>
</protein>
<evidence type="ECO:0000313" key="2">
    <source>
        <dbReference type="Proteomes" id="UP001163184"/>
    </source>
</evidence>
<reference evidence="1" key="1">
    <citation type="journal article" date="2023" name="Microbiol. Spectr.">
        <title>Whole-genome sequencing provides insights into a novel species: Providencia hangzhouensis associated with urinary tract infections.</title>
        <authorList>
            <person name="Dong X."/>
            <person name="Yu Y."/>
            <person name="Liu J."/>
            <person name="Cao D."/>
            <person name="Xiang Y."/>
            <person name="Bi K."/>
            <person name="Yuan X."/>
            <person name="Li S."/>
            <person name="Wu T."/>
            <person name="Zhang Y."/>
        </authorList>
    </citation>
    <scope>NUCLEOTIDE SEQUENCE</scope>
    <source>
        <strain evidence="1">PR-310</strain>
    </source>
</reference>
<keyword evidence="2" id="KW-1185">Reference proteome</keyword>
<sequence length="68" mass="7891">MNYYIQTIVEPLGGYKIHKVGCKNMPMAANRFYLGNFFNAMQAIEAAKKSRYKIVKICSDCIKNRMKH</sequence>
<proteinExistence type="predicted"/>
<dbReference type="RefSeq" id="WP_180312530.1">
    <property type="nucleotide sequence ID" value="NZ_CP135052.1"/>
</dbReference>
<evidence type="ECO:0000313" key="1">
    <source>
        <dbReference type="EMBL" id="WNK25574.1"/>
    </source>
</evidence>
<name>A0ABY9ZDV9_9GAMM</name>
<organism evidence="1 2">
    <name type="scientific">Providencia hangzhouensis</name>
    <dbReference type="NCBI Taxonomy" id="3031799"/>
    <lineage>
        <taxon>Bacteria</taxon>
        <taxon>Pseudomonadati</taxon>
        <taxon>Pseudomonadota</taxon>
        <taxon>Gammaproteobacteria</taxon>
        <taxon>Enterobacterales</taxon>
        <taxon>Morganellaceae</taxon>
        <taxon>Providencia</taxon>
    </lineage>
</organism>
<gene>
    <name evidence="1" type="ORF">PZ638_06760</name>
</gene>
<dbReference type="Proteomes" id="UP001163184">
    <property type="component" value="Chromosome"/>
</dbReference>
<dbReference type="EMBL" id="CP135052">
    <property type="protein sequence ID" value="WNK25574.1"/>
    <property type="molecule type" value="Genomic_DNA"/>
</dbReference>